<dbReference type="SUPFAM" id="SSF55785">
    <property type="entry name" value="PYP-like sensor domain (PAS domain)"/>
    <property type="match status" value="3"/>
</dbReference>
<dbReference type="Pfam" id="PF08448">
    <property type="entry name" value="PAS_4"/>
    <property type="match status" value="1"/>
</dbReference>
<dbReference type="PROSITE" id="PS50110">
    <property type="entry name" value="RESPONSE_REGULATORY"/>
    <property type="match status" value="1"/>
</dbReference>
<evidence type="ECO:0000256" key="4">
    <source>
        <dbReference type="ARBA" id="ARBA00023163"/>
    </source>
</evidence>
<keyword evidence="3" id="KW-0805">Transcription regulation</keyword>
<dbReference type="Gene3D" id="3.40.50.2300">
    <property type="match status" value="1"/>
</dbReference>
<dbReference type="InterPro" id="IPR035965">
    <property type="entry name" value="PAS-like_dom_sf"/>
</dbReference>
<evidence type="ECO:0000256" key="2">
    <source>
        <dbReference type="ARBA" id="ARBA00022777"/>
    </source>
</evidence>
<dbReference type="Gene3D" id="1.10.10.10">
    <property type="entry name" value="Winged helix-like DNA-binding domain superfamily/Winged helix DNA-binding domain"/>
    <property type="match status" value="1"/>
</dbReference>
<dbReference type="SUPFAM" id="SSF88659">
    <property type="entry name" value="Sigma3 and sigma4 domains of RNA polymerase sigma factors"/>
    <property type="match status" value="1"/>
</dbReference>
<dbReference type="InterPro" id="IPR031803">
    <property type="entry name" value="BAT_GAF/HTH-assoc"/>
</dbReference>
<dbReference type="SUPFAM" id="SSF55781">
    <property type="entry name" value="GAF domain-like"/>
    <property type="match status" value="3"/>
</dbReference>
<dbReference type="CDD" id="cd00130">
    <property type="entry name" value="PAS"/>
    <property type="match status" value="2"/>
</dbReference>
<keyword evidence="2" id="KW-0418">Kinase</keyword>
<comment type="caution">
    <text evidence="10">The sequence shown here is derived from an EMBL/GenBank/DDBJ whole genome shotgun (WGS) entry which is preliminary data.</text>
</comment>
<gene>
    <name evidence="10" type="ORF">GQS65_18145</name>
</gene>
<dbReference type="InterPro" id="IPR013767">
    <property type="entry name" value="PAS_fold"/>
</dbReference>
<feature type="domain" description="PAS" evidence="8">
    <location>
        <begin position="140"/>
        <end position="210"/>
    </location>
</feature>
<dbReference type="SMART" id="SM00065">
    <property type="entry name" value="GAF"/>
    <property type="match status" value="2"/>
</dbReference>
<dbReference type="InterPro" id="IPR003018">
    <property type="entry name" value="GAF"/>
</dbReference>
<dbReference type="Pfam" id="PF04967">
    <property type="entry name" value="HTH_10"/>
    <property type="match status" value="1"/>
</dbReference>
<evidence type="ECO:0000256" key="5">
    <source>
        <dbReference type="PROSITE-ProRule" id="PRU00169"/>
    </source>
</evidence>
<evidence type="ECO:0000313" key="11">
    <source>
        <dbReference type="Proteomes" id="UP000451471"/>
    </source>
</evidence>
<feature type="domain" description="PAC" evidence="9">
    <location>
        <begin position="510"/>
        <end position="563"/>
    </location>
</feature>
<dbReference type="InterPro" id="IPR001789">
    <property type="entry name" value="Sig_transdc_resp-reg_receiver"/>
</dbReference>
<dbReference type="GO" id="GO:0000160">
    <property type="term" value="P:phosphorelay signal transduction system"/>
    <property type="evidence" value="ECO:0007669"/>
    <property type="project" value="InterPro"/>
</dbReference>
<dbReference type="Pfam" id="PF13426">
    <property type="entry name" value="PAS_9"/>
    <property type="match status" value="1"/>
</dbReference>
<dbReference type="GO" id="GO:0016301">
    <property type="term" value="F:kinase activity"/>
    <property type="evidence" value="ECO:0007669"/>
    <property type="project" value="UniProtKB-KW"/>
</dbReference>
<dbReference type="InterPro" id="IPR000014">
    <property type="entry name" value="PAS"/>
</dbReference>
<feature type="domain" description="PAS" evidence="8">
    <location>
        <begin position="560"/>
        <end position="630"/>
    </location>
</feature>
<dbReference type="OrthoDB" id="342253at2157"/>
<keyword evidence="1" id="KW-0808">Transferase</keyword>
<comment type="caution">
    <text evidence="5">Lacks conserved residue(s) required for the propagation of feature annotation.</text>
</comment>
<accession>A0A6B0GNK4</accession>
<reference evidence="10 11" key="1">
    <citation type="submission" date="2019-12" db="EMBL/GenBank/DDBJ databases">
        <title>Halocatena pleomorpha gen. nov. sp. nov., an extremely halophilic archaeon of family Halobacteriaceae isolated from saltpan soil.</title>
        <authorList>
            <person name="Pal Y."/>
            <person name="Verma A."/>
            <person name="Krishnamurthi S."/>
            <person name="Kumar P."/>
        </authorList>
    </citation>
    <scope>NUCLEOTIDE SEQUENCE [LARGE SCALE GENOMIC DNA]</scope>
    <source>
        <strain evidence="10 11">JCM 16495</strain>
    </source>
</reference>
<dbReference type="SMART" id="SM00091">
    <property type="entry name" value="PAS"/>
    <property type="match status" value="3"/>
</dbReference>
<evidence type="ECO:0000256" key="3">
    <source>
        <dbReference type="ARBA" id="ARBA00023015"/>
    </source>
</evidence>
<dbReference type="PANTHER" id="PTHR44757:SF2">
    <property type="entry name" value="BIOFILM ARCHITECTURE MAINTENANCE PROTEIN MBAA"/>
    <property type="match status" value="1"/>
</dbReference>
<proteinExistence type="predicted"/>
<dbReference type="CDD" id="cd00156">
    <property type="entry name" value="REC"/>
    <property type="match status" value="1"/>
</dbReference>
<dbReference type="NCBIfam" id="TIGR00229">
    <property type="entry name" value="sensory_box"/>
    <property type="match status" value="3"/>
</dbReference>
<evidence type="ECO:0000256" key="1">
    <source>
        <dbReference type="ARBA" id="ARBA00022679"/>
    </source>
</evidence>
<evidence type="ECO:0000313" key="10">
    <source>
        <dbReference type="EMBL" id="MWG36382.1"/>
    </source>
</evidence>
<feature type="domain" description="Response regulatory" evidence="7">
    <location>
        <begin position="10"/>
        <end position="126"/>
    </location>
</feature>
<dbReference type="RefSeq" id="WP_158206036.1">
    <property type="nucleotide sequence ID" value="NZ_WSZK01000034.1"/>
</dbReference>
<dbReference type="SUPFAM" id="SSF52172">
    <property type="entry name" value="CheY-like"/>
    <property type="match status" value="1"/>
</dbReference>
<evidence type="ECO:0000259" key="9">
    <source>
        <dbReference type="PROSITE" id="PS50113"/>
    </source>
</evidence>
<dbReference type="InterPro" id="IPR029016">
    <property type="entry name" value="GAF-like_dom_sf"/>
</dbReference>
<dbReference type="InterPro" id="IPR000700">
    <property type="entry name" value="PAS-assoc_C"/>
</dbReference>
<dbReference type="InterPro" id="IPR001610">
    <property type="entry name" value="PAC"/>
</dbReference>
<dbReference type="Proteomes" id="UP000451471">
    <property type="component" value="Unassembled WGS sequence"/>
</dbReference>
<feature type="coiled-coil region" evidence="6">
    <location>
        <begin position="833"/>
        <end position="873"/>
    </location>
</feature>
<dbReference type="InterPro" id="IPR013656">
    <property type="entry name" value="PAS_4"/>
</dbReference>
<evidence type="ECO:0000259" key="8">
    <source>
        <dbReference type="PROSITE" id="PS50112"/>
    </source>
</evidence>
<dbReference type="InterPro" id="IPR013324">
    <property type="entry name" value="RNA_pol_sigma_r3/r4-like"/>
</dbReference>
<dbReference type="Pfam" id="PF00989">
    <property type="entry name" value="PAS"/>
    <property type="match status" value="1"/>
</dbReference>
<keyword evidence="4" id="KW-0804">Transcription</keyword>
<dbReference type="Pfam" id="PF15915">
    <property type="entry name" value="BAT"/>
    <property type="match status" value="1"/>
</dbReference>
<dbReference type="PROSITE" id="PS50112">
    <property type="entry name" value="PAS"/>
    <property type="match status" value="2"/>
</dbReference>
<organism evidence="10 11">
    <name type="scientific">Halomarina oriensis</name>
    <dbReference type="NCBI Taxonomy" id="671145"/>
    <lineage>
        <taxon>Archaea</taxon>
        <taxon>Methanobacteriati</taxon>
        <taxon>Methanobacteriota</taxon>
        <taxon>Stenosarchaea group</taxon>
        <taxon>Halobacteria</taxon>
        <taxon>Halobacteriales</taxon>
        <taxon>Natronomonadaceae</taxon>
        <taxon>Halomarina</taxon>
    </lineage>
</organism>
<dbReference type="GO" id="GO:0006355">
    <property type="term" value="P:regulation of DNA-templated transcription"/>
    <property type="evidence" value="ECO:0007669"/>
    <property type="project" value="InterPro"/>
</dbReference>
<sequence length="1244" mass="137004">MSDPSHQPRQCLYVGPSSDRFEQVRTLFRSLGVIDTYLHAESAEKARELVDDAVPRVVVTEFDLPERTGIEAITDAVDPPPDAVVVLLADRCDTALVERAYDAGVDEFVHYTGAEKLPVLERRLETRFEARRDADEYPHTPAHLDAVVNTASDAIVSVDEASVVRYANPAVEDVFGYRPSEVLGEPLTVLMPDEYGDRHRRRFEQYLRTGERTLDWDEVELPGAHSDGHRFPLSVSFTEFTVDGTRYFTGIMRDVTDRKRLQAERDLYHDATQRILGSDSFEDGLDTALDVVGSAMDWQYGEAWIRSESDPIERFGGEYVAGDAPARFDPLGTPSTFDPGEGLVGRVWASGEPEWIADVAADERFVRRDAARTAGMHAALGVPVVADGTVVAVLVFYLAEASGIDDGMVEATTSIAADLGQLMLRLKAESALRAERSLKDRVVETSPVAIAITDTEGNFEYLNGYARRLLFGSDAAGDGPDDVDVTVVRFDGSLVPGEVEPFRRVAEDAETIEGEAEVEIRGVTHWLTVSGAPLRDDDGAVSGGVFSFDDVTERKQREQRLELHDAVMDTVSDGVYALDGDGRFIAVNDAYTDLVGYDREELLGRPASDVVGSDVTDEARALQSEIREDGREEAALETVLTTKAGEQIPIEARISLFDLNDEPGRAGVVRDISERRRREERLAQLNEVGQALTGAETADEVGSIVVEGAAEILDLPLARVEYYDDERGQLVSGPQTPEIRSLVGTDPLFDSQWNLPWRVYAESDGRVVNDLRATDDVSTTDGRLGSVILVPLGTHGVFVAGTDEASEFSEDTVTTAEILAANAVAALDRVDRERQLRDKSAQLEEHNESLQRVNRLNDTIRGLTRELTDASTRDEIEAAVCAELLDSETYDMVWIGEQQAGADGVVARTAAGDETGYLDAVTDETGGVADALAAEALTTGEPSVLNNFHVDPPFESWQTQALQRGYRAGIAVPIRYRETVYGTLNMYTDEPGVFDEMETAVFSELGEMIGYAVNALERKKALVSEEAVEIVFGISDSSIPALEFTTDTGSTFEFESLIEQSSGGYRVFFSIDGADPQRVYEFVDRAPEIREVTLLSERDAGHYYEAHITESSFLARLVDYGAHPTAMTAEDGSGRLTVELPQSGEVRSFTRMVVDTYDGAELLSRTYRDRPVRTLAEFEANYRDRLTERQNEVLETAYFSGFFEWPRETSGQELAAMLGVSQPTVSRHVRTGERKLLSLLYDDS</sequence>
<dbReference type="AlphaFoldDB" id="A0A6B0GNK4"/>
<evidence type="ECO:0000259" key="7">
    <source>
        <dbReference type="PROSITE" id="PS50110"/>
    </source>
</evidence>
<dbReference type="SMART" id="SM00086">
    <property type="entry name" value="PAC"/>
    <property type="match status" value="3"/>
</dbReference>
<keyword evidence="11" id="KW-1185">Reference proteome</keyword>
<dbReference type="Pfam" id="PF13185">
    <property type="entry name" value="GAF_2"/>
    <property type="match status" value="3"/>
</dbReference>
<dbReference type="InterPro" id="IPR036388">
    <property type="entry name" value="WH-like_DNA-bd_sf"/>
</dbReference>
<feature type="domain" description="PAC" evidence="9">
    <location>
        <begin position="634"/>
        <end position="684"/>
    </location>
</feature>
<keyword evidence="6" id="KW-0175">Coiled coil</keyword>
<dbReference type="Gene3D" id="3.30.450.40">
    <property type="match status" value="3"/>
</dbReference>
<dbReference type="InterPro" id="IPR007050">
    <property type="entry name" value="HTH_bacterioopsin"/>
</dbReference>
<dbReference type="PANTHER" id="PTHR44757">
    <property type="entry name" value="DIGUANYLATE CYCLASE DGCP"/>
    <property type="match status" value="1"/>
</dbReference>
<evidence type="ECO:0000256" key="6">
    <source>
        <dbReference type="SAM" id="Coils"/>
    </source>
</evidence>
<name>A0A6B0GNK4_9EURY</name>
<dbReference type="Gene3D" id="3.30.450.20">
    <property type="entry name" value="PAS domain"/>
    <property type="match status" value="3"/>
</dbReference>
<protein>
    <submittedName>
        <fullName evidence="10">PAS domain S-box protein</fullName>
    </submittedName>
</protein>
<dbReference type="InterPro" id="IPR011006">
    <property type="entry name" value="CheY-like_superfamily"/>
</dbReference>
<dbReference type="InterPro" id="IPR052155">
    <property type="entry name" value="Biofilm_reg_signaling"/>
</dbReference>
<dbReference type="EMBL" id="WSZK01000034">
    <property type="protein sequence ID" value="MWG36382.1"/>
    <property type="molecule type" value="Genomic_DNA"/>
</dbReference>
<dbReference type="PROSITE" id="PS50113">
    <property type="entry name" value="PAC"/>
    <property type="match status" value="2"/>
</dbReference>